<sequence>RELPVGPIRSCSSIVSRLPSGRSTRNMVLDPVVPSKMYTLPLAASAASAWMLTNGSERAAGSGAAASSGMKLRLFASSSSEVSAAEAAAEAAAAAAETP</sequence>
<dbReference type="Proteomes" id="UP000747399">
    <property type="component" value="Unassembled WGS sequence"/>
</dbReference>
<protein>
    <submittedName>
        <fullName evidence="1">Uncharacterized protein</fullName>
    </submittedName>
</protein>
<feature type="non-terminal residue" evidence="1">
    <location>
        <position position="1"/>
    </location>
</feature>
<comment type="caution">
    <text evidence="1">The sequence shown here is derived from an EMBL/GenBank/DDBJ whole genome shotgun (WGS) entry which is preliminary data.</text>
</comment>
<dbReference type="EMBL" id="BNCO01000006">
    <property type="protein sequence ID" value="GIL48709.1"/>
    <property type="molecule type" value="Genomic_DNA"/>
</dbReference>
<accession>A0A8J4AWN6</accession>
<name>A0A8J4AWN6_9CHLO</name>
<keyword evidence="2" id="KW-1185">Reference proteome</keyword>
<gene>
    <name evidence="1" type="ORF">Vafri_5159</name>
</gene>
<proteinExistence type="predicted"/>
<evidence type="ECO:0000313" key="1">
    <source>
        <dbReference type="EMBL" id="GIL48709.1"/>
    </source>
</evidence>
<organism evidence="1 2">
    <name type="scientific">Volvox africanus</name>
    <dbReference type="NCBI Taxonomy" id="51714"/>
    <lineage>
        <taxon>Eukaryota</taxon>
        <taxon>Viridiplantae</taxon>
        <taxon>Chlorophyta</taxon>
        <taxon>core chlorophytes</taxon>
        <taxon>Chlorophyceae</taxon>
        <taxon>CS clade</taxon>
        <taxon>Chlamydomonadales</taxon>
        <taxon>Volvocaceae</taxon>
        <taxon>Volvox</taxon>
    </lineage>
</organism>
<reference evidence="1" key="1">
    <citation type="journal article" date="2021" name="Proc. Natl. Acad. Sci. U.S.A.">
        <title>Three genomes in the algal genus Volvox reveal the fate of a haploid sex-determining region after a transition to homothallism.</title>
        <authorList>
            <person name="Yamamoto K."/>
            <person name="Hamaji T."/>
            <person name="Kawai-Toyooka H."/>
            <person name="Matsuzaki R."/>
            <person name="Takahashi F."/>
            <person name="Nishimura Y."/>
            <person name="Kawachi M."/>
            <person name="Noguchi H."/>
            <person name="Minakuchi Y."/>
            <person name="Umen J.G."/>
            <person name="Toyoda A."/>
            <person name="Nozaki H."/>
        </authorList>
    </citation>
    <scope>NUCLEOTIDE SEQUENCE</scope>
    <source>
        <strain evidence="1">NIES-3780</strain>
    </source>
</reference>
<dbReference type="AlphaFoldDB" id="A0A8J4AWN6"/>
<evidence type="ECO:0000313" key="2">
    <source>
        <dbReference type="Proteomes" id="UP000747399"/>
    </source>
</evidence>